<dbReference type="OrthoDB" id="4773798at2"/>
<dbReference type="EMBL" id="CP001958">
    <property type="protein sequence ID" value="ADG98493.1"/>
    <property type="molecule type" value="Genomic_DNA"/>
</dbReference>
<name>D6Z963_SEGRD</name>
<sequence length="107" mass="11647">MVSRFEKYLEEIDERNADIAADDEPQEEEHRESGNFVADLKEGIRMMKAGEKMVRSAAEKAVGSGITWGQIGGLLGLPGEVARQRYGHTPNPGNVALGSGIPDAYKM</sequence>
<evidence type="ECO:0000256" key="1">
    <source>
        <dbReference type="SAM" id="MobiDB-lite"/>
    </source>
</evidence>
<dbReference type="AlphaFoldDB" id="D6Z963"/>
<dbReference type="Proteomes" id="UP000002247">
    <property type="component" value="Chromosome"/>
</dbReference>
<evidence type="ECO:0000313" key="3">
    <source>
        <dbReference type="Proteomes" id="UP000002247"/>
    </source>
</evidence>
<organism evidence="2 3">
    <name type="scientific">Segniliparus rotundus (strain ATCC BAA-972 / CDC 1076 / CIP 108378 / DSM 44985 / JCM 13578)</name>
    <dbReference type="NCBI Taxonomy" id="640132"/>
    <lineage>
        <taxon>Bacteria</taxon>
        <taxon>Bacillati</taxon>
        <taxon>Actinomycetota</taxon>
        <taxon>Actinomycetes</taxon>
        <taxon>Mycobacteriales</taxon>
        <taxon>Segniliparaceae</taxon>
        <taxon>Segniliparus</taxon>
    </lineage>
</organism>
<evidence type="ECO:0000313" key="2">
    <source>
        <dbReference type="EMBL" id="ADG98493.1"/>
    </source>
</evidence>
<keyword evidence="3" id="KW-1185">Reference proteome</keyword>
<protein>
    <submittedName>
        <fullName evidence="2">Uncharacterized protein</fullName>
    </submittedName>
</protein>
<accession>D6Z963</accession>
<dbReference type="HOGENOM" id="CLU_2208237_0_0_11"/>
<proteinExistence type="predicted"/>
<gene>
    <name evidence="2" type="ordered locus">Srot_2037</name>
</gene>
<feature type="region of interest" description="Disordered" evidence="1">
    <location>
        <begin position="15"/>
        <end position="34"/>
    </location>
</feature>
<dbReference type="KEGG" id="srt:Srot_2037"/>
<dbReference type="RefSeq" id="WP_013138945.1">
    <property type="nucleotide sequence ID" value="NC_014168.1"/>
</dbReference>
<reference evidence="2 3" key="1">
    <citation type="journal article" date="2010" name="Stand. Genomic Sci.">
        <title>Complete genome sequence of Segniliparus rotundus type strain (CDC 1076).</title>
        <authorList>
            <person name="Sikorski J."/>
            <person name="Lapidus A."/>
            <person name="Copeland A."/>
            <person name="Misra M."/>
            <person name="Glavina Del Rio T."/>
            <person name="Nolan M."/>
            <person name="Lucas S."/>
            <person name="Chen F."/>
            <person name="Tice H."/>
            <person name="Cheng J.F."/>
            <person name="Jando M."/>
            <person name="Schneider S."/>
            <person name="Bruce D."/>
            <person name="Goodwin L."/>
            <person name="Pitluck S."/>
            <person name="Liolios K."/>
            <person name="Mikhailova N."/>
            <person name="Pati A."/>
            <person name="Ivanova N."/>
            <person name="Mavromatis K."/>
            <person name="Chen A."/>
            <person name="Palaniappan K."/>
            <person name="Chertkov O."/>
            <person name="Land M."/>
            <person name="Hauser L."/>
            <person name="Chang Y.J."/>
            <person name="Jeffries C.D."/>
            <person name="Brettin T."/>
            <person name="Detter J.C."/>
            <person name="Han C."/>
            <person name="Rohde M."/>
            <person name="Goker M."/>
            <person name="Bristow J."/>
            <person name="Eisen J.A."/>
            <person name="Markowitz V."/>
            <person name="Hugenholtz P."/>
            <person name="Kyrpides N.C."/>
            <person name="Klenk H.P."/>
        </authorList>
    </citation>
    <scope>NUCLEOTIDE SEQUENCE [LARGE SCALE GENOMIC DNA]</scope>
    <source>
        <strain evidence="3">ATCC BAA-972 / CDC 1076 / CIP 108378 / DSM 44985 / JCM 13578</strain>
    </source>
</reference>